<dbReference type="HOGENOM" id="CLU_139742_0_0_5"/>
<protein>
    <recommendedName>
        <fullName evidence="3">DUF2946 domain-containing protein</fullName>
    </recommendedName>
</protein>
<proteinExistence type="predicted"/>
<reference evidence="1 2" key="1">
    <citation type="journal article" date="2006" name="Appl. Environ. Microbiol.">
        <title>Genome sequence of the chemolithoautotrophic nitrite-oxidizing bacterium Nitrobacter winogradskyi Nb-255.</title>
        <authorList>
            <person name="Starkenburg S.R."/>
            <person name="Chain P.S."/>
            <person name="Sayavedra-Soto L.A."/>
            <person name="Hauser L."/>
            <person name="Land M.L."/>
            <person name="Larimer F.W."/>
            <person name="Malfatti S.A."/>
            <person name="Klotz M.G."/>
            <person name="Bottomley P.J."/>
            <person name="Arp D.J."/>
            <person name="Hickey W.J."/>
        </authorList>
    </citation>
    <scope>NUCLEOTIDE SEQUENCE [LARGE SCALE GENOMIC DNA]</scope>
    <source>
        <strain evidence="2">ATCC 25391 / DSM 10237 / CIP 104748 / NCIMB 11846 / Nb-255</strain>
    </source>
</reference>
<dbReference type="STRING" id="323098.Nwi_1454"/>
<dbReference type="Proteomes" id="UP000002531">
    <property type="component" value="Chromosome"/>
</dbReference>
<sequence>MDTVRAKKTRQNSSWRASLLIQSEAERLQTDECRLETDALLILTANDVRTCCLRALRSRVAVVFLIVTYLLSGASHHCFDVNVSAPESRIVLSMASLHADTDSPGALADHHCHGCFQVSLPDPPLFSVAIEHQAAAVPRAMTRASDLVPGIDTPPPKLLG</sequence>
<dbReference type="eggNOG" id="ENOG502ZYAZ">
    <property type="taxonomic scope" value="Bacteria"/>
</dbReference>
<dbReference type="KEGG" id="nwi:Nwi_1454"/>
<keyword evidence="2" id="KW-1185">Reference proteome</keyword>
<dbReference type="AlphaFoldDB" id="Q3SSM6"/>
<evidence type="ECO:0008006" key="3">
    <source>
        <dbReference type="Google" id="ProtNLM"/>
    </source>
</evidence>
<organism evidence="1 2">
    <name type="scientific">Nitrobacter winogradskyi (strain ATCC 25391 / DSM 10237 / CIP 104748 / NCIMB 11846 / Nb-255)</name>
    <dbReference type="NCBI Taxonomy" id="323098"/>
    <lineage>
        <taxon>Bacteria</taxon>
        <taxon>Pseudomonadati</taxon>
        <taxon>Pseudomonadota</taxon>
        <taxon>Alphaproteobacteria</taxon>
        <taxon>Hyphomicrobiales</taxon>
        <taxon>Nitrobacteraceae</taxon>
        <taxon>Nitrobacter</taxon>
    </lineage>
</organism>
<name>Q3SSM6_NITWN</name>
<evidence type="ECO:0000313" key="2">
    <source>
        <dbReference type="Proteomes" id="UP000002531"/>
    </source>
</evidence>
<accession>Q3SSM6</accession>
<dbReference type="EMBL" id="CP000115">
    <property type="protein sequence ID" value="ABA04715.1"/>
    <property type="molecule type" value="Genomic_DNA"/>
</dbReference>
<gene>
    <name evidence="1" type="ordered locus">Nwi_1454</name>
</gene>
<evidence type="ECO:0000313" key="1">
    <source>
        <dbReference type="EMBL" id="ABA04715.1"/>
    </source>
</evidence>